<protein>
    <submittedName>
        <fullName evidence="3">Sodium/chloride dependent transporter</fullName>
    </submittedName>
</protein>
<reference evidence="3" key="1">
    <citation type="submission" date="2017-02" db="UniProtKB">
        <authorList>
            <consortium name="WormBaseParasite"/>
        </authorList>
    </citation>
    <scope>IDENTIFICATION</scope>
</reference>
<feature type="transmembrane region" description="Helical" evidence="2">
    <location>
        <begin position="276"/>
        <end position="296"/>
    </location>
</feature>
<organism evidence="3">
    <name type="scientific">Hydatigena taeniaeformis</name>
    <name type="common">Feline tapeworm</name>
    <name type="synonym">Taenia taeniaeformis</name>
    <dbReference type="NCBI Taxonomy" id="6205"/>
    <lineage>
        <taxon>Eukaryota</taxon>
        <taxon>Metazoa</taxon>
        <taxon>Spiralia</taxon>
        <taxon>Lophotrochozoa</taxon>
        <taxon>Platyhelminthes</taxon>
        <taxon>Cestoda</taxon>
        <taxon>Eucestoda</taxon>
        <taxon>Cyclophyllidea</taxon>
        <taxon>Taeniidae</taxon>
        <taxon>Hydatigera</taxon>
    </lineage>
</organism>
<dbReference type="PANTHER" id="PTHR46154">
    <property type="match status" value="1"/>
</dbReference>
<proteinExistence type="predicted"/>
<feature type="transmembrane region" description="Helical" evidence="2">
    <location>
        <begin position="37"/>
        <end position="58"/>
    </location>
</feature>
<dbReference type="WBParaSite" id="TTAC_0000879201-mRNA-1">
    <property type="protein sequence ID" value="TTAC_0000879201-mRNA-1"/>
    <property type="gene ID" value="TTAC_0000879201"/>
</dbReference>
<feature type="transmembrane region" description="Helical" evidence="2">
    <location>
        <begin position="79"/>
        <end position="100"/>
    </location>
</feature>
<accession>A0A0R3X5N6</accession>
<dbReference type="GO" id="GO:0015204">
    <property type="term" value="F:urea transmembrane transporter activity"/>
    <property type="evidence" value="ECO:0007669"/>
    <property type="project" value="InterPro"/>
</dbReference>
<keyword evidence="2" id="KW-0472">Membrane</keyword>
<evidence type="ECO:0000256" key="2">
    <source>
        <dbReference type="SAM" id="Phobius"/>
    </source>
</evidence>
<feature type="transmembrane region" description="Helical" evidence="2">
    <location>
        <begin position="885"/>
        <end position="903"/>
    </location>
</feature>
<feature type="transmembrane region" description="Helical" evidence="2">
    <location>
        <begin position="469"/>
        <end position="496"/>
    </location>
</feature>
<feature type="transmembrane region" description="Helical" evidence="2">
    <location>
        <begin position="516"/>
        <end position="541"/>
    </location>
</feature>
<feature type="transmembrane region" description="Helical" evidence="2">
    <location>
        <begin position="382"/>
        <end position="402"/>
    </location>
</feature>
<dbReference type="STRING" id="6205.A0A0R3X5N6"/>
<dbReference type="InterPro" id="IPR031155">
    <property type="entry name" value="DUR"/>
</dbReference>
<keyword evidence="1" id="KW-0813">Transport</keyword>
<dbReference type="AlphaFoldDB" id="A0A0R3X5N6"/>
<dbReference type="InterPro" id="IPR038377">
    <property type="entry name" value="Na/Glc_symporter_sf"/>
</dbReference>
<dbReference type="Gene3D" id="1.20.1730.10">
    <property type="entry name" value="Sodium/glucose cotransporter"/>
    <property type="match status" value="2"/>
</dbReference>
<feature type="transmembrane region" description="Helical" evidence="2">
    <location>
        <begin position="594"/>
        <end position="620"/>
    </location>
</feature>
<keyword evidence="2" id="KW-0812">Transmembrane</keyword>
<feature type="transmembrane region" description="Helical" evidence="2">
    <location>
        <begin position="660"/>
        <end position="677"/>
    </location>
</feature>
<evidence type="ECO:0000313" key="3">
    <source>
        <dbReference type="WBParaSite" id="TTAC_0000879201-mRNA-1"/>
    </source>
</evidence>
<feature type="transmembrane region" description="Helical" evidence="2">
    <location>
        <begin position="632"/>
        <end position="654"/>
    </location>
</feature>
<dbReference type="PANTHER" id="PTHR46154:SF4">
    <property type="entry name" value="UREA ACTIVE TRANSPORTER"/>
    <property type="match status" value="1"/>
</dbReference>
<dbReference type="GO" id="GO:0005886">
    <property type="term" value="C:plasma membrane"/>
    <property type="evidence" value="ECO:0007669"/>
    <property type="project" value="TreeGrafter"/>
</dbReference>
<keyword evidence="2" id="KW-1133">Transmembrane helix</keyword>
<feature type="transmembrane region" description="Helical" evidence="2">
    <location>
        <begin position="106"/>
        <end position="131"/>
    </location>
</feature>
<feature type="transmembrane region" description="Helical" evidence="2">
    <location>
        <begin position="553"/>
        <end position="574"/>
    </location>
</feature>
<sequence>LDIFICAFLGQSVWIFTLSESAAFGTMVGPMIGVSGPAWYALAAAMPTVLFMIPLVRCRMVAPGARTFLHIIHGRFGRTAHLMFCTLALLNNLSLVATIIETGNKVFSSISTEITFDLVWIVAITIAGICVGELVRCMRCRDFCLVGSIDKIYEENVGEIDLYSNTTNRMSFRNSYIWLMATRKFFHSIETGGLTPIFMDQATWQTCCYAAPGEESIGVLVSSMLWMTLPYAFATACSHGFVALIPRGELVNMSGEAVYSQTSATVAKALFGRSGLLVLFMMFAFIISNISVFQLFSISSILTFDIYAIHIRTYKQRQIPFVMQPFRVCFDVNCCLLCGKTRDLIFRPKDNCECVPVTCCNQCQLDQANNQFYISGAGVLDITLFSVAIVGGFLFPPLVVCIERFRKGFHSRDNANMQCQSWHRIYELDNPLAPWAFSFAESFSLRNFDMESYNQPDPEEVKRLYRRSWYFALGGPILYLVLYLLIIPAPFYAVGILDLTFFKIWPKPHGNGEQSLLNFGVVTVALAMYSTGASALTVSSYSAVQHGLSGPMWFMVGTGTPLCFVGILITQFRTRAPGAETFPQLMLARFGKRVHLLFCIFTILNNLSIVAAVVNTGCGFYSVISKNVTFELAWIITVVVSEICATVGSMSNLLPFSSAMFIYLLTMTLVITIKVFFYDEAGLLGSIEKIYNAAQEVDIFHKNDGSDHLTMRNYFSFEMGLCKFVASPTVEIAKRLLGPNGLFTLFSLYAFVVTTATHLQILSITKILTFDIYAVHLRPFRVCYEINCCIFCGKSKEEKTRPKDKCQCCEPSDCLQCQENLKSVTAKSSDLPLSGCASAVFTPIWITQLPNKKGGYNNCALGCNVHNSYLKYVEGLKNVRRSSTLIVLCVIVPMGLILNYFSVSGDSYCMLRRKKIVEYQILSQSMLEGSH</sequence>
<name>A0A0R3X5N6_HYDTA</name>
<evidence type="ECO:0000256" key="1">
    <source>
        <dbReference type="ARBA" id="ARBA00022448"/>
    </source>
</evidence>